<dbReference type="Pfam" id="PF25975">
    <property type="entry name" value="CzcB_C"/>
    <property type="match status" value="1"/>
</dbReference>
<reference evidence="6 7" key="1">
    <citation type="submission" date="2020-01" db="EMBL/GenBank/DDBJ databases">
        <title>Microvirga sp. nov., an arsenate reduction bacterium isolated from Tibet hotspring sediments.</title>
        <authorList>
            <person name="Yuan C.-G."/>
        </authorList>
    </citation>
    <scope>NUCLEOTIDE SEQUENCE [LARGE SCALE GENOMIC DNA]</scope>
    <source>
        <strain evidence="6 7">SYSU G3D203</strain>
    </source>
</reference>
<evidence type="ECO:0000259" key="3">
    <source>
        <dbReference type="Pfam" id="PF25919"/>
    </source>
</evidence>
<proteinExistence type="inferred from homology"/>
<comment type="caution">
    <text evidence="6">The sequence shown here is derived from an EMBL/GenBank/DDBJ whole genome shotgun (WGS) entry which is preliminary data.</text>
</comment>
<dbReference type="Pfam" id="PF25954">
    <property type="entry name" value="Beta-barrel_RND_2"/>
    <property type="match status" value="1"/>
</dbReference>
<dbReference type="InterPro" id="IPR058792">
    <property type="entry name" value="Beta-barrel_RND_2"/>
</dbReference>
<evidence type="ECO:0000256" key="2">
    <source>
        <dbReference type="ARBA" id="ARBA00022448"/>
    </source>
</evidence>
<dbReference type="Proteomes" id="UP000818323">
    <property type="component" value="Unassembled WGS sequence"/>
</dbReference>
<keyword evidence="7" id="KW-1185">Reference proteome</keyword>
<evidence type="ECO:0000256" key="1">
    <source>
        <dbReference type="ARBA" id="ARBA00009477"/>
    </source>
</evidence>
<evidence type="ECO:0000259" key="4">
    <source>
        <dbReference type="Pfam" id="PF25954"/>
    </source>
</evidence>
<feature type="domain" description="CusB-like beta-barrel" evidence="4">
    <location>
        <begin position="328"/>
        <end position="403"/>
    </location>
</feature>
<comment type="similarity">
    <text evidence="1">Belongs to the membrane fusion protein (MFP) (TC 8.A.1) family.</text>
</comment>
<dbReference type="EMBL" id="JAAAXJ010000002">
    <property type="protein sequence ID" value="NBJ23708.1"/>
    <property type="molecule type" value="Genomic_DNA"/>
</dbReference>
<evidence type="ECO:0000259" key="5">
    <source>
        <dbReference type="Pfam" id="PF25975"/>
    </source>
</evidence>
<evidence type="ECO:0000313" key="6">
    <source>
        <dbReference type="EMBL" id="NBJ23708.1"/>
    </source>
</evidence>
<feature type="domain" description="CusB-like barrel-sandwich hybrid" evidence="3">
    <location>
        <begin position="201"/>
        <end position="322"/>
    </location>
</feature>
<gene>
    <name evidence="6" type="ORF">GR303_04990</name>
</gene>
<dbReference type="NCBIfam" id="TIGR01730">
    <property type="entry name" value="RND_mfp"/>
    <property type="match status" value="1"/>
</dbReference>
<protein>
    <submittedName>
        <fullName evidence="6">Efflux RND transporter periplasmic adaptor subunit</fullName>
    </submittedName>
</protein>
<dbReference type="InterPro" id="IPR006143">
    <property type="entry name" value="RND_pump_MFP"/>
</dbReference>
<dbReference type="Gene3D" id="2.40.50.100">
    <property type="match status" value="1"/>
</dbReference>
<feature type="domain" description="CzcB-like C-terminal circularly permuted SH3-like" evidence="5">
    <location>
        <begin position="410"/>
        <end position="470"/>
    </location>
</feature>
<name>A0ABW9YTM8_9HYPH</name>
<evidence type="ECO:0000313" key="7">
    <source>
        <dbReference type="Proteomes" id="UP000818323"/>
    </source>
</evidence>
<dbReference type="Gene3D" id="2.40.30.170">
    <property type="match status" value="1"/>
</dbReference>
<dbReference type="InterPro" id="IPR051909">
    <property type="entry name" value="MFP_Cation_Efflux"/>
</dbReference>
<dbReference type="PANTHER" id="PTHR30097:SF15">
    <property type="entry name" value="CATION EFFLUX SYSTEM PROTEIN CUSB"/>
    <property type="match status" value="1"/>
</dbReference>
<dbReference type="RefSeq" id="WP_161721108.1">
    <property type="nucleotide sequence ID" value="NZ_JAAAXI010000001.1"/>
</dbReference>
<dbReference type="PANTHER" id="PTHR30097">
    <property type="entry name" value="CATION EFFLUX SYSTEM PROTEIN CUSB"/>
    <property type="match status" value="1"/>
</dbReference>
<organism evidence="6 7">
    <name type="scientific">Microvirga arsenatis</name>
    <dbReference type="NCBI Taxonomy" id="2692265"/>
    <lineage>
        <taxon>Bacteria</taxon>
        <taxon>Pseudomonadati</taxon>
        <taxon>Pseudomonadota</taxon>
        <taxon>Alphaproteobacteria</taxon>
        <taxon>Hyphomicrobiales</taxon>
        <taxon>Methylobacteriaceae</taxon>
        <taxon>Microvirga</taxon>
    </lineage>
</organism>
<dbReference type="InterPro" id="IPR058649">
    <property type="entry name" value="CzcB_C"/>
</dbReference>
<dbReference type="Gene3D" id="2.40.420.20">
    <property type="match status" value="1"/>
</dbReference>
<dbReference type="Pfam" id="PF25919">
    <property type="entry name" value="BSH_CusB"/>
    <property type="match status" value="1"/>
</dbReference>
<dbReference type="SUPFAM" id="SSF111369">
    <property type="entry name" value="HlyD-like secretion proteins"/>
    <property type="match status" value="1"/>
</dbReference>
<dbReference type="InterPro" id="IPR058790">
    <property type="entry name" value="BSH_CusB"/>
</dbReference>
<accession>A0ABW9YTM8</accession>
<sequence>MSRAAWIAGTLAALAAGGGGYWAGQGKIGLPAIDVPALVSTARTHLGLEQPAAAPSSAPAQAGTGPVIYYRDPDGKPFYSLEPKRTTDGRDYRPVRASEDVSFEDELVQAAGTPAPAAQGDRRVLYYRNPMGLPDTSPVPKKDSMGMDYIPVYEGEDDGSTVTVSPGKLQRTGVRSEVVELRRLELPVRSPGTLVEDERRISVVSVRSESFIEKVENVTTGDHVRRGEPLLRLYSPEIAAAGAQYLSTVMDGGAQSGGRLVLDGARRRLENLGVSAEVLAEIERTRRVPLTIPWTAPRDGVVVERSVSDGMRAMAGDVLFRIVDHSVMWVLADVTERELALIREGQSATVRVRGFPGREFTGTVARIYPHLATETRTARIRIELANPNGILRPAMYADVEFAAGSQDAVVAVPDSAVIDTGTRQVVILDKGDGKFEPREVKAGVRGAGYTEIKEGVADGDRVVVTANFLIDAESNLKAALQGMATSEATP</sequence>
<keyword evidence="2" id="KW-0813">Transport</keyword>